<keyword evidence="2 4" id="KW-0408">Iron</keyword>
<comment type="caution">
    <text evidence="6">The sequence shown here is derived from an EMBL/GenBank/DDBJ whole genome shotgun (WGS) entry which is preliminary data.</text>
</comment>
<evidence type="ECO:0000313" key="6">
    <source>
        <dbReference type="EMBL" id="HFH28717.1"/>
    </source>
</evidence>
<keyword evidence="1 4" id="KW-0479">Metal-binding</keyword>
<sequence length="65" mass="7157">MAIKKVWLDESEDECISCGNCESICPEVFEVPDKMVVKAGVDFSKYEASIKEAIDACPTNVIKAE</sequence>
<evidence type="ECO:0000256" key="2">
    <source>
        <dbReference type="ARBA" id="ARBA00023004"/>
    </source>
</evidence>
<dbReference type="InterPro" id="IPR017900">
    <property type="entry name" value="4Fe4S_Fe_S_CS"/>
</dbReference>
<comment type="function">
    <text evidence="4">Ferredoxins are iron-sulfur proteins that transfer electrons in a wide variety of metabolic reactions.</text>
</comment>
<evidence type="ECO:0000259" key="5">
    <source>
        <dbReference type="PROSITE" id="PS51379"/>
    </source>
</evidence>
<reference evidence="6" key="1">
    <citation type="journal article" date="2020" name="mSystems">
        <title>Genome- and Community-Level Interaction Insights into Carbon Utilization and Element Cycling Functions of Hydrothermarchaeota in Hydrothermal Sediment.</title>
        <authorList>
            <person name="Zhou Z."/>
            <person name="Liu Y."/>
            <person name="Xu W."/>
            <person name="Pan J."/>
            <person name="Luo Z.H."/>
            <person name="Li M."/>
        </authorList>
    </citation>
    <scope>NUCLEOTIDE SEQUENCE [LARGE SCALE GENOMIC DNA]</scope>
    <source>
        <strain evidence="6">SpSt-503</strain>
    </source>
</reference>
<keyword evidence="4" id="KW-0249">Electron transport</keyword>
<gene>
    <name evidence="6" type="ORF">ENS59_04290</name>
</gene>
<dbReference type="AlphaFoldDB" id="A0A7C3E471"/>
<proteinExistence type="predicted"/>
<dbReference type="PRINTS" id="PR00352">
    <property type="entry name" value="3FE4SFRDOXIN"/>
</dbReference>
<evidence type="ECO:0000256" key="4">
    <source>
        <dbReference type="RuleBase" id="RU368020"/>
    </source>
</evidence>
<dbReference type="SUPFAM" id="SSF54862">
    <property type="entry name" value="4Fe-4S ferredoxins"/>
    <property type="match status" value="1"/>
</dbReference>
<evidence type="ECO:0000256" key="1">
    <source>
        <dbReference type="ARBA" id="ARBA00022723"/>
    </source>
</evidence>
<name>A0A7C3E471_9SPIR</name>
<accession>A0A7C3E471</accession>
<organism evidence="6">
    <name type="scientific">Gracilinema caldarium</name>
    <dbReference type="NCBI Taxonomy" id="215591"/>
    <lineage>
        <taxon>Bacteria</taxon>
        <taxon>Pseudomonadati</taxon>
        <taxon>Spirochaetota</taxon>
        <taxon>Spirochaetia</taxon>
        <taxon>Spirochaetales</taxon>
        <taxon>Breznakiellaceae</taxon>
        <taxon>Gracilinema</taxon>
    </lineage>
</organism>
<dbReference type="InterPro" id="IPR017896">
    <property type="entry name" value="4Fe4S_Fe-S-bd"/>
</dbReference>
<dbReference type="EMBL" id="DSVL01000130">
    <property type="protein sequence ID" value="HFH28717.1"/>
    <property type="molecule type" value="Genomic_DNA"/>
</dbReference>
<dbReference type="GO" id="GO:0005506">
    <property type="term" value="F:iron ion binding"/>
    <property type="evidence" value="ECO:0007669"/>
    <property type="project" value="UniProtKB-UniRule"/>
</dbReference>
<dbReference type="Pfam" id="PF13370">
    <property type="entry name" value="Fer4_13"/>
    <property type="match status" value="1"/>
</dbReference>
<dbReference type="GO" id="GO:0051536">
    <property type="term" value="F:iron-sulfur cluster binding"/>
    <property type="evidence" value="ECO:0007669"/>
    <property type="project" value="UniProtKB-KW"/>
</dbReference>
<dbReference type="Gene3D" id="3.30.70.20">
    <property type="match status" value="1"/>
</dbReference>
<dbReference type="GO" id="GO:0009055">
    <property type="term" value="F:electron transfer activity"/>
    <property type="evidence" value="ECO:0007669"/>
    <property type="project" value="UniProtKB-UniRule"/>
</dbReference>
<protein>
    <recommendedName>
        <fullName evidence="4">Ferredoxin</fullName>
    </recommendedName>
</protein>
<evidence type="ECO:0000256" key="3">
    <source>
        <dbReference type="ARBA" id="ARBA00023014"/>
    </source>
</evidence>
<keyword evidence="4" id="KW-0813">Transport</keyword>
<keyword evidence="3 4" id="KW-0411">Iron-sulfur</keyword>
<dbReference type="InterPro" id="IPR001080">
    <property type="entry name" value="3Fe4S_ferredoxin"/>
</dbReference>
<feature type="domain" description="4Fe-4S ferredoxin-type" evidence="5">
    <location>
        <begin position="4"/>
        <end position="34"/>
    </location>
</feature>
<dbReference type="PROSITE" id="PS00198">
    <property type="entry name" value="4FE4S_FER_1"/>
    <property type="match status" value="1"/>
</dbReference>
<dbReference type="PROSITE" id="PS51379">
    <property type="entry name" value="4FE4S_FER_2"/>
    <property type="match status" value="1"/>
</dbReference>